<dbReference type="SUPFAM" id="SSF49899">
    <property type="entry name" value="Concanavalin A-like lectins/glucanases"/>
    <property type="match status" value="1"/>
</dbReference>
<dbReference type="GO" id="GO:0030246">
    <property type="term" value="F:carbohydrate binding"/>
    <property type="evidence" value="ECO:0007669"/>
    <property type="project" value="UniProtKB-KW"/>
</dbReference>
<protein>
    <submittedName>
        <fullName evidence="8">Concanavalin A-like lectin/glucanase</fullName>
    </submittedName>
</protein>
<dbReference type="Gene3D" id="2.60.120.560">
    <property type="entry name" value="Exo-inulinase, domain 1"/>
    <property type="match status" value="1"/>
</dbReference>
<evidence type="ECO:0000256" key="5">
    <source>
        <dbReference type="RuleBase" id="RU362110"/>
    </source>
</evidence>
<dbReference type="Proteomes" id="UP000306584">
    <property type="component" value="Unassembled WGS sequence"/>
</dbReference>
<dbReference type="InterPro" id="IPR013189">
    <property type="entry name" value="Glyco_hydro_32_C"/>
</dbReference>
<dbReference type="Pfam" id="PF08244">
    <property type="entry name" value="Glyco_hydro_32C"/>
    <property type="match status" value="1"/>
</dbReference>
<dbReference type="EMBL" id="QZBD01000478">
    <property type="protein sequence ID" value="THY13151.1"/>
    <property type="molecule type" value="Genomic_DNA"/>
</dbReference>
<keyword evidence="3 5" id="KW-0378">Hydrolase</keyword>
<dbReference type="AlphaFoldDB" id="A0A4S9KBB8"/>
<evidence type="ECO:0000256" key="2">
    <source>
        <dbReference type="ARBA" id="ARBA00022729"/>
    </source>
</evidence>
<dbReference type="GO" id="GO:0004575">
    <property type="term" value="F:sucrose alpha-glucosidase activity"/>
    <property type="evidence" value="ECO:0007669"/>
    <property type="project" value="TreeGrafter"/>
</dbReference>
<keyword evidence="8" id="KW-0430">Lectin</keyword>
<dbReference type="GO" id="GO:0005987">
    <property type="term" value="P:sucrose catabolic process"/>
    <property type="evidence" value="ECO:0007669"/>
    <property type="project" value="TreeGrafter"/>
</dbReference>
<dbReference type="InterPro" id="IPR001362">
    <property type="entry name" value="Glyco_hydro_32"/>
</dbReference>
<reference evidence="8 9" key="1">
    <citation type="submission" date="2018-10" db="EMBL/GenBank/DDBJ databases">
        <title>Fifty Aureobasidium pullulans genomes reveal a recombining polyextremotolerant generalist.</title>
        <authorList>
            <person name="Gostincar C."/>
            <person name="Turk M."/>
            <person name="Zajc J."/>
            <person name="Gunde-Cimerman N."/>
        </authorList>
    </citation>
    <scope>NUCLEOTIDE SEQUENCE [LARGE SCALE GENOMIC DNA]</scope>
    <source>
        <strain evidence="8 9">EXF-6604</strain>
    </source>
</reference>
<dbReference type="Pfam" id="PF00251">
    <property type="entry name" value="Glyco_hydro_32N"/>
    <property type="match status" value="2"/>
</dbReference>
<dbReference type="SMART" id="SM00640">
    <property type="entry name" value="Glyco_32"/>
    <property type="match status" value="1"/>
</dbReference>
<dbReference type="SUPFAM" id="SSF75005">
    <property type="entry name" value="Arabinanase/levansucrase/invertase"/>
    <property type="match status" value="1"/>
</dbReference>
<evidence type="ECO:0000256" key="1">
    <source>
        <dbReference type="ARBA" id="ARBA00009902"/>
    </source>
</evidence>
<dbReference type="Gene3D" id="2.115.10.20">
    <property type="entry name" value="Glycosyl hydrolase domain, family 43"/>
    <property type="match status" value="2"/>
</dbReference>
<dbReference type="InterPro" id="IPR013148">
    <property type="entry name" value="Glyco_hydro_32_N"/>
</dbReference>
<dbReference type="PROSITE" id="PS00609">
    <property type="entry name" value="GLYCOSYL_HYDROL_F32"/>
    <property type="match status" value="1"/>
</dbReference>
<dbReference type="InterPro" id="IPR013320">
    <property type="entry name" value="ConA-like_dom_sf"/>
</dbReference>
<dbReference type="InterPro" id="IPR018053">
    <property type="entry name" value="Glyco_hydro_32_AS"/>
</dbReference>
<keyword evidence="2" id="KW-0732">Signal</keyword>
<name>A0A4S9KBB8_AURPU</name>
<sequence>MFLRSLVSSISVFTVMVPSVLQAVAFMLGLSQLASAQSYNEPYRPQFHFSPKKGWMNDPNGLLYYNGVYHMYYQYNPGGNTWGNISWGHATSRDLTKWEEQPVALLARGYGKNVTEMFFSGSAVADKQNTSGFGKKGKVPFVAMYTSVHPYAEKLPSGKTVRPNQQSQSIAYSLDEGLTWTTYDAVNPVILEPPAAYADQFIDFRDPFVFWHEETKKWVVILSLAQLHKLLIYTSPNLKDWSLASEFGPVNAAGGLWECPSLFPLPLDGKSSNTKWITQIGLNPGGPPGVVGSGTQYVVGSFDGKTFAADVDSVHPPPAAPSGSVIFADFEGTSFADLDWTATGDLINAGPVQTVAGDLSSSIVDTFLGSDTKEGTLTSKPFTISKSHINFLIAGGNALGQEGLNLIVSNKTVRQATGANTGVLVWQGWDVSELHGETAVLEIVDLSTGGWGHTIVDKITFSDGPVTSQKANWMDYGPDFYAAVPWNGLATQDRTNIGWMNNWQYAQVIPTDPWRSAMSVPRGLSLQTVNGKAQIVQTAKEKWSRLESRGGSYSNKWSSISEGTQKLKLAGKTLDIVLTFDDRSATAGKASRFGIILRASKDLSQQTRVGYDFTTKQLFVDRTKSGNSSFDATFASVYYAPLQAARGGKITMRILLDWSSVEVFGGIGETTLTAQIFPADIGTDVLLFSEGGKTKDVSVTAKGVVSAWQ</sequence>
<evidence type="ECO:0000259" key="7">
    <source>
        <dbReference type="Pfam" id="PF08244"/>
    </source>
</evidence>
<gene>
    <name evidence="8" type="ORF">D6D01_08425</name>
</gene>
<feature type="domain" description="Glycosyl hydrolase family 32 N-terminal" evidence="6">
    <location>
        <begin position="48"/>
        <end position="310"/>
    </location>
</feature>
<keyword evidence="4 5" id="KW-0326">Glycosidase</keyword>
<evidence type="ECO:0000256" key="3">
    <source>
        <dbReference type="ARBA" id="ARBA00022801"/>
    </source>
</evidence>
<feature type="domain" description="Glycosyl hydrolase family 32 C-terminal" evidence="7">
    <location>
        <begin position="545"/>
        <end position="701"/>
    </location>
</feature>
<evidence type="ECO:0000256" key="4">
    <source>
        <dbReference type="ARBA" id="ARBA00023295"/>
    </source>
</evidence>
<organism evidence="8 9">
    <name type="scientific">Aureobasidium pullulans</name>
    <name type="common">Black yeast</name>
    <name type="synonym">Pullularia pullulans</name>
    <dbReference type="NCBI Taxonomy" id="5580"/>
    <lineage>
        <taxon>Eukaryota</taxon>
        <taxon>Fungi</taxon>
        <taxon>Dikarya</taxon>
        <taxon>Ascomycota</taxon>
        <taxon>Pezizomycotina</taxon>
        <taxon>Dothideomycetes</taxon>
        <taxon>Dothideomycetidae</taxon>
        <taxon>Dothideales</taxon>
        <taxon>Saccotheciaceae</taxon>
        <taxon>Aureobasidium</taxon>
    </lineage>
</organism>
<evidence type="ECO:0000259" key="6">
    <source>
        <dbReference type="Pfam" id="PF00251"/>
    </source>
</evidence>
<evidence type="ECO:0000313" key="8">
    <source>
        <dbReference type="EMBL" id="THY13151.1"/>
    </source>
</evidence>
<dbReference type="GO" id="GO:0005737">
    <property type="term" value="C:cytoplasm"/>
    <property type="evidence" value="ECO:0007669"/>
    <property type="project" value="TreeGrafter"/>
</dbReference>
<feature type="domain" description="Glycosyl hydrolase family 32 N-terminal" evidence="6">
    <location>
        <begin position="464"/>
        <end position="537"/>
    </location>
</feature>
<dbReference type="FunFam" id="2.60.120.560:FF:000003">
    <property type="entry name" value="Extracellular exo-inulinase inuE"/>
    <property type="match status" value="1"/>
</dbReference>
<dbReference type="CDD" id="cd18622">
    <property type="entry name" value="GH32_Inu-like"/>
    <property type="match status" value="1"/>
</dbReference>
<dbReference type="GO" id="GO:0051670">
    <property type="term" value="F:inulinase activity"/>
    <property type="evidence" value="ECO:0007669"/>
    <property type="project" value="UniProtKB-ARBA"/>
</dbReference>
<dbReference type="PANTHER" id="PTHR42800">
    <property type="entry name" value="EXOINULINASE INUD (AFU_ORTHOLOGUE AFUA_5G00480)"/>
    <property type="match status" value="1"/>
</dbReference>
<dbReference type="InterPro" id="IPR023296">
    <property type="entry name" value="Glyco_hydro_beta-prop_sf"/>
</dbReference>
<comment type="caution">
    <text evidence="8">The sequence shown here is derived from an EMBL/GenBank/DDBJ whole genome shotgun (WGS) entry which is preliminary data.</text>
</comment>
<proteinExistence type="inferred from homology"/>
<evidence type="ECO:0000313" key="9">
    <source>
        <dbReference type="Proteomes" id="UP000306584"/>
    </source>
</evidence>
<accession>A0A4S9KBB8</accession>
<comment type="similarity">
    <text evidence="1 5">Belongs to the glycosyl hydrolase 32 family.</text>
</comment>
<dbReference type="PANTHER" id="PTHR42800:SF1">
    <property type="entry name" value="EXOINULINASE INUD (AFU_ORTHOLOGUE AFUA_5G00480)"/>
    <property type="match status" value="1"/>
</dbReference>